<evidence type="ECO:0000313" key="3">
    <source>
        <dbReference type="EMBL" id="RAI57099.1"/>
    </source>
</evidence>
<dbReference type="PROSITE" id="PS00455">
    <property type="entry name" value="AMP_BINDING"/>
    <property type="match status" value="1"/>
</dbReference>
<dbReference type="SUPFAM" id="SSF56801">
    <property type="entry name" value="Acetyl-CoA synthetase-like"/>
    <property type="match status" value="1"/>
</dbReference>
<dbReference type="Pfam" id="PF00501">
    <property type="entry name" value="AMP-binding"/>
    <property type="match status" value="1"/>
</dbReference>
<dbReference type="AlphaFoldDB" id="A0A327M2Z4"/>
<dbReference type="PANTHER" id="PTHR24096">
    <property type="entry name" value="LONG-CHAIN-FATTY-ACID--COA LIGASE"/>
    <property type="match status" value="1"/>
</dbReference>
<dbReference type="Gene3D" id="3.30.300.30">
    <property type="match status" value="1"/>
</dbReference>
<gene>
    <name evidence="3" type="ORF">DOO78_20785</name>
</gene>
<dbReference type="InterPro" id="IPR020845">
    <property type="entry name" value="AMP-binding_CS"/>
</dbReference>
<keyword evidence="3" id="KW-0436">Ligase</keyword>
<reference evidence="4" key="1">
    <citation type="submission" date="2018-06" db="EMBL/GenBank/DDBJ databases">
        <authorList>
            <person name="Khan S.A."/>
        </authorList>
    </citation>
    <scope>NUCLEOTIDE SEQUENCE [LARGE SCALE GENOMIC DNA]</scope>
    <source>
        <strain evidence="4">DB-1506</strain>
    </source>
</reference>
<dbReference type="PANTHER" id="PTHR24096:SF323">
    <property type="entry name" value="BLR3536 PROTEIN"/>
    <property type="match status" value="1"/>
</dbReference>
<dbReference type="Proteomes" id="UP000249065">
    <property type="component" value="Unassembled WGS sequence"/>
</dbReference>
<dbReference type="InterPro" id="IPR042099">
    <property type="entry name" value="ANL_N_sf"/>
</dbReference>
<dbReference type="InterPro" id="IPR045851">
    <property type="entry name" value="AMP-bd_C_sf"/>
</dbReference>
<dbReference type="InterPro" id="IPR000873">
    <property type="entry name" value="AMP-dep_synth/lig_dom"/>
</dbReference>
<accession>A0A327M2Z4</accession>
<dbReference type="Gene3D" id="3.40.50.12780">
    <property type="entry name" value="N-terminal domain of ligase-like"/>
    <property type="match status" value="1"/>
</dbReference>
<comment type="caution">
    <text evidence="3">The sequence shown here is derived from an EMBL/GenBank/DDBJ whole genome shotgun (WGS) entry which is preliminary data.</text>
</comment>
<name>A0A327M2Z4_9PROT</name>
<dbReference type="EMBL" id="QLIX01000021">
    <property type="protein sequence ID" value="RAI57099.1"/>
    <property type="molecule type" value="Genomic_DNA"/>
</dbReference>
<protein>
    <submittedName>
        <fullName evidence="3">Long-chain fatty acid--CoA ligase</fullName>
    </submittedName>
</protein>
<feature type="domain" description="AMP-dependent synthetase/ligase" evidence="1">
    <location>
        <begin position="8"/>
        <end position="349"/>
    </location>
</feature>
<evidence type="ECO:0000259" key="2">
    <source>
        <dbReference type="Pfam" id="PF13193"/>
    </source>
</evidence>
<dbReference type="Pfam" id="PF13193">
    <property type="entry name" value="AMP-binding_C"/>
    <property type="match status" value="1"/>
</dbReference>
<evidence type="ECO:0000313" key="4">
    <source>
        <dbReference type="Proteomes" id="UP000249065"/>
    </source>
</evidence>
<dbReference type="InterPro" id="IPR025110">
    <property type="entry name" value="AMP-bd_C"/>
</dbReference>
<feature type="domain" description="AMP-binding enzyme C-terminal" evidence="2">
    <location>
        <begin position="408"/>
        <end position="483"/>
    </location>
</feature>
<keyword evidence="4" id="KW-1185">Reference proteome</keyword>
<sequence>MGRIVVAGIETTRPEFENQVARAMTGLARLGVCEGSAVLLLMRNDIAFLVAAQAVSRLGAYPVPANWHNKPDEIAVMLRDSGAGCAVAHTDLARSHLADGGVTVVAVRPPGAAAEEQADQGWIAWDSLLADSEPHAGAAVPQRGALIYTSGTTSAPKAIDRAAMTPAQADAMAESQRLTYGFRPGMRALICGPLYHSMSMSYAFTAIRTMGGDGALFVETRFDERRMLELVERERITHLLMVPVMFIRLLRLDPAERAARDVSSIEAVTHSAAPCSREVKEAMVAWWGPVLREFYGASESGPVTLLAGEDYLRKPGSVGRPMAGCSVRILGEDGATLPAGESGDIAVRNDFYPEFTYRHRPEERAKLDRDGLIATGDIGCLDEEGFLFLRDRKKDMIITGGVNVYPAEIEGIILERPEVRDCAVFGIPDAEFGEAMAAHIELCVGVDPDLEAMRRHLTDRLAKYKIPKIIHFTEGLPRDDNGKIAKRHLAAPYWAEQGRRP</sequence>
<evidence type="ECO:0000259" key="1">
    <source>
        <dbReference type="Pfam" id="PF00501"/>
    </source>
</evidence>
<organism evidence="3 4">
    <name type="scientific">Roseicella frigidaeris</name>
    <dbReference type="NCBI Taxonomy" id="2230885"/>
    <lineage>
        <taxon>Bacteria</taxon>
        <taxon>Pseudomonadati</taxon>
        <taxon>Pseudomonadota</taxon>
        <taxon>Alphaproteobacteria</taxon>
        <taxon>Acetobacterales</taxon>
        <taxon>Roseomonadaceae</taxon>
        <taxon>Roseicella</taxon>
    </lineage>
</organism>
<dbReference type="GO" id="GO:0016405">
    <property type="term" value="F:CoA-ligase activity"/>
    <property type="evidence" value="ECO:0007669"/>
    <property type="project" value="TreeGrafter"/>
</dbReference>
<proteinExistence type="predicted"/>
<dbReference type="OrthoDB" id="9803968at2"/>